<dbReference type="RefSeq" id="WP_249250026.1">
    <property type="nucleotide sequence ID" value="NZ_JAKIKT010000007.1"/>
</dbReference>
<organism evidence="1 2">
    <name type="scientific">Shewanella corallii</name>
    <dbReference type="NCBI Taxonomy" id="560080"/>
    <lineage>
        <taxon>Bacteria</taxon>
        <taxon>Pseudomonadati</taxon>
        <taxon>Pseudomonadota</taxon>
        <taxon>Gammaproteobacteria</taxon>
        <taxon>Alteromonadales</taxon>
        <taxon>Shewanellaceae</taxon>
        <taxon>Shewanella</taxon>
    </lineage>
</organism>
<sequence>MKPEADRLRDNLERAYPVDSGMAHAVSCHSTAASNLLCYLVSGLLLIMLAMPVSAEWSDNAYVSKAFNLIALNNEYDDHEYPVRKWHRPIRVWLDHRVGDEELHTKLVQMQMMHLGDITGHDIGMADSEQSANVRVLFTRQATWQAETRELIGPSGGSLPFYGTVCMGHLWMTRQSEIRHALIVIPVDQARMHGKLLSCVVEEFSQAMGLPNDSEQVFPSIFNDASKNNLLTPLDVTLLRLLYLPEISAGMEGSKVMPLLRSWLESNPDWSQQAVELSLSSAFRRELGLN</sequence>
<accession>A0ABT0NAG5</accession>
<protein>
    <submittedName>
        <fullName evidence="1">DUF2927 domain-containing protein</fullName>
    </submittedName>
</protein>
<keyword evidence="2" id="KW-1185">Reference proteome</keyword>
<dbReference type="Pfam" id="PF11150">
    <property type="entry name" value="DUF2927"/>
    <property type="match status" value="1"/>
</dbReference>
<evidence type="ECO:0000313" key="1">
    <source>
        <dbReference type="EMBL" id="MCL2915447.1"/>
    </source>
</evidence>
<comment type="caution">
    <text evidence="1">The sequence shown here is derived from an EMBL/GenBank/DDBJ whole genome shotgun (WGS) entry which is preliminary data.</text>
</comment>
<evidence type="ECO:0000313" key="2">
    <source>
        <dbReference type="Proteomes" id="UP001202831"/>
    </source>
</evidence>
<dbReference type="InterPro" id="IPR021323">
    <property type="entry name" value="DUF2927"/>
</dbReference>
<name>A0ABT0NAG5_9GAMM</name>
<gene>
    <name evidence="1" type="ORF">L2725_16965</name>
</gene>
<reference evidence="1 2" key="1">
    <citation type="submission" date="2022-01" db="EMBL/GenBank/DDBJ databases">
        <title>Whole genome-based taxonomy of the Shewanellaceae.</title>
        <authorList>
            <person name="Martin-Rodriguez A.J."/>
        </authorList>
    </citation>
    <scope>NUCLEOTIDE SEQUENCE [LARGE SCALE GENOMIC DNA]</scope>
    <source>
        <strain evidence="1 2">DSM 21332</strain>
    </source>
</reference>
<dbReference type="EMBL" id="JAKIKT010000007">
    <property type="protein sequence ID" value="MCL2915447.1"/>
    <property type="molecule type" value="Genomic_DNA"/>
</dbReference>
<dbReference type="Proteomes" id="UP001202831">
    <property type="component" value="Unassembled WGS sequence"/>
</dbReference>
<proteinExistence type="predicted"/>